<dbReference type="Proteomes" id="UP000320042">
    <property type="component" value="Unassembled WGS sequence"/>
</dbReference>
<evidence type="ECO:0000313" key="1">
    <source>
        <dbReference type="EMBL" id="TWR24366.1"/>
    </source>
</evidence>
<reference evidence="1 2" key="1">
    <citation type="submission" date="2019-07" db="EMBL/GenBank/DDBJ databases">
        <authorList>
            <person name="Kim J."/>
        </authorList>
    </citation>
    <scope>NUCLEOTIDE SEQUENCE [LARGE SCALE GENOMIC DNA]</scope>
    <source>
        <strain evidence="2">dk17</strain>
    </source>
</reference>
<dbReference type="EMBL" id="VOEJ01000011">
    <property type="protein sequence ID" value="TWR24366.1"/>
    <property type="molecule type" value="Genomic_DNA"/>
</dbReference>
<keyword evidence="2" id="KW-1185">Reference proteome</keyword>
<proteinExistence type="predicted"/>
<comment type="caution">
    <text evidence="1">The sequence shown here is derived from an EMBL/GenBank/DDBJ whole genome shotgun (WGS) entry which is preliminary data.</text>
</comment>
<dbReference type="OrthoDB" id="795572at2"/>
<evidence type="ECO:0000313" key="2">
    <source>
        <dbReference type="Proteomes" id="UP000320042"/>
    </source>
</evidence>
<sequence length="131" mass="15115">MPDHYELSDFVSFEKNNSAGYKGRCSPLQEANIYRWLKAQGFGISAQDDELLIFRRIGEEIRPASVISMKRNFLNFLETARFTGLGNGIDRNNLINWFYDTPPLKRNECFLSCLKEDLSTEESFLMRATCA</sequence>
<organism evidence="1 2">
    <name type="scientific">Mucilaginibacter pallidiroseus</name>
    <dbReference type="NCBI Taxonomy" id="2599295"/>
    <lineage>
        <taxon>Bacteria</taxon>
        <taxon>Pseudomonadati</taxon>
        <taxon>Bacteroidota</taxon>
        <taxon>Sphingobacteriia</taxon>
        <taxon>Sphingobacteriales</taxon>
        <taxon>Sphingobacteriaceae</taxon>
        <taxon>Mucilaginibacter</taxon>
    </lineage>
</organism>
<dbReference type="RefSeq" id="WP_146383367.1">
    <property type="nucleotide sequence ID" value="NZ_VOEJ01000011.1"/>
</dbReference>
<gene>
    <name evidence="1" type="ORF">FPZ43_18215</name>
</gene>
<name>A0A563TYE7_9SPHI</name>
<protein>
    <submittedName>
        <fullName evidence="1">Uncharacterized protein</fullName>
    </submittedName>
</protein>
<dbReference type="AlphaFoldDB" id="A0A563TYE7"/>
<accession>A0A563TYE7</accession>